<dbReference type="SMART" id="SM00387">
    <property type="entry name" value="HATPase_c"/>
    <property type="match status" value="1"/>
</dbReference>
<evidence type="ECO:0000256" key="5">
    <source>
        <dbReference type="ARBA" id="ARBA00022553"/>
    </source>
</evidence>
<dbReference type="InterPro" id="IPR036890">
    <property type="entry name" value="HATPase_C_sf"/>
</dbReference>
<dbReference type="Gene3D" id="3.30.450.20">
    <property type="entry name" value="PAS domain"/>
    <property type="match status" value="1"/>
</dbReference>
<keyword evidence="8 12" id="KW-0418">Kinase</keyword>
<keyword evidence="10" id="KW-0472">Membrane</keyword>
<dbReference type="InterPro" id="IPR035965">
    <property type="entry name" value="PAS-like_dom_sf"/>
</dbReference>
<sequence>MNTGQAVAGSIVVATCFPIATMLWLAHRHSHTPGSRGLSVTLVGFFFWNLASGLIIVHPTETTFRGLWGLRLFAANLIAIGWAVIALEYTRRRRLRLGYLGWSLLFAIPLLTQVLYATNTWHHLVVHPTTTVTGIGALEVEHGWWFYVHTTYNYAVLGLGGVALLLADAVRSSGIHRRQTLILFVGFVVAAVAALGFTVEVPLPAYVDPGPFGFLVTASLWTAAVFRYRLFTLVPVARRNAVETIPDALVVVDATGHVADVNEAATDLFDVDEDVLGMRVATLFSDHPSLLERLESRREFETELSIVDSGQVRHVSLTVTPLSIDSNDVGTILMLRDITSLKTRQQEFELLQQLFSRVLRHNLRTELQYIRGYAEEIADGETDPARARQYAETIVERADELERTSQKARRIENVLGTSHERSVHDLRSILTETVAALEAACPDVDATCVGPGEAWVTAHPELQSAVANLLENAIVHAERDEPRVEVTITERDETIQTTIEDNGPGIPADELEALRNRSESALEHGSGAGLWLTDWVIEKSGGELTFEVTDAGTTATATLPKADAVNE</sequence>
<dbReference type="GeneID" id="37637154"/>
<dbReference type="SUPFAM" id="SSF47384">
    <property type="entry name" value="Homodimeric domain of signal transducing histidine kinase"/>
    <property type="match status" value="1"/>
</dbReference>
<reference evidence="13" key="1">
    <citation type="submission" date="2017-10" db="EMBL/GenBank/DDBJ databases">
        <title>Phenotypic and genomic properties of facultatively anaerobic sulfur-reducing natronoarchaea from hypersaline soda lakes.</title>
        <authorList>
            <person name="Sorokin D.Y."/>
            <person name="Kublanov I.V."/>
            <person name="Roman P."/>
            <person name="Sinninghe Damste J.S."/>
            <person name="Golyshin P.N."/>
            <person name="Rojo D."/>
            <person name="Ciordia S."/>
            <person name="Mena Md.C."/>
            <person name="Ferrer M."/>
            <person name="Messina E."/>
            <person name="Smedile F."/>
            <person name="La Spada G."/>
            <person name="La Cono V."/>
            <person name="Yakimov M.M."/>
        </authorList>
    </citation>
    <scope>NUCLEOTIDE SEQUENCE [LARGE SCALE GENOMIC DNA]</scope>
    <source>
        <strain evidence="13">AArc1</strain>
    </source>
</reference>
<dbReference type="PANTHER" id="PTHR44936:SF10">
    <property type="entry name" value="SENSOR PROTEIN RSTB"/>
    <property type="match status" value="1"/>
</dbReference>
<dbReference type="Pfam" id="PF02518">
    <property type="entry name" value="HATPase_c"/>
    <property type="match status" value="1"/>
</dbReference>
<gene>
    <name evidence="12" type="ORF">AArc1_0334</name>
</gene>
<feature type="domain" description="Histidine kinase" evidence="11">
    <location>
        <begin position="358"/>
        <end position="563"/>
    </location>
</feature>
<dbReference type="InterPro" id="IPR004358">
    <property type="entry name" value="Sig_transdc_His_kin-like_C"/>
</dbReference>
<comment type="catalytic activity">
    <reaction evidence="1">
        <text>ATP + protein L-histidine = ADP + protein N-phospho-L-histidine.</text>
        <dbReference type="EC" id="2.7.13.3"/>
    </reaction>
</comment>
<dbReference type="InterPro" id="IPR036097">
    <property type="entry name" value="HisK_dim/P_sf"/>
</dbReference>
<accession>A0A346PAY3</accession>
<keyword evidence="10" id="KW-0812">Transmembrane</keyword>
<keyword evidence="4" id="KW-1003">Cell membrane</keyword>
<organism evidence="12 13">
    <name type="scientific">Natrarchaeobaculum sulfurireducens</name>
    <dbReference type="NCBI Taxonomy" id="2044521"/>
    <lineage>
        <taxon>Archaea</taxon>
        <taxon>Methanobacteriati</taxon>
        <taxon>Methanobacteriota</taxon>
        <taxon>Stenosarchaea group</taxon>
        <taxon>Halobacteria</taxon>
        <taxon>Halobacteriales</taxon>
        <taxon>Natrialbaceae</taxon>
        <taxon>Natrarchaeobaculum</taxon>
    </lineage>
</organism>
<dbReference type="GO" id="GO:0005886">
    <property type="term" value="C:plasma membrane"/>
    <property type="evidence" value="ECO:0007669"/>
    <property type="project" value="UniProtKB-SubCell"/>
</dbReference>
<dbReference type="Pfam" id="PF16927">
    <property type="entry name" value="HisKA_7TM"/>
    <property type="match status" value="1"/>
</dbReference>
<dbReference type="InterPro" id="IPR013656">
    <property type="entry name" value="PAS_4"/>
</dbReference>
<dbReference type="InterPro" id="IPR031621">
    <property type="entry name" value="HisKA_7TM"/>
</dbReference>
<evidence type="ECO:0000256" key="3">
    <source>
        <dbReference type="ARBA" id="ARBA00012438"/>
    </source>
</evidence>
<feature type="transmembrane region" description="Helical" evidence="10">
    <location>
        <begin position="181"/>
        <end position="199"/>
    </location>
</feature>
<evidence type="ECO:0000256" key="7">
    <source>
        <dbReference type="ARBA" id="ARBA00022741"/>
    </source>
</evidence>
<keyword evidence="9" id="KW-0067">ATP-binding</keyword>
<proteinExistence type="predicted"/>
<name>A0A346PAY3_9EURY</name>
<evidence type="ECO:0000313" key="12">
    <source>
        <dbReference type="EMBL" id="AXR76678.1"/>
    </source>
</evidence>
<feature type="transmembrane region" description="Helical" evidence="10">
    <location>
        <begin position="99"/>
        <end position="118"/>
    </location>
</feature>
<dbReference type="RefSeq" id="WP_117362804.1">
    <property type="nucleotide sequence ID" value="NZ_CP024047.1"/>
</dbReference>
<keyword evidence="10" id="KW-1133">Transmembrane helix</keyword>
<evidence type="ECO:0000256" key="9">
    <source>
        <dbReference type="ARBA" id="ARBA00022840"/>
    </source>
</evidence>
<dbReference type="CDD" id="cd00130">
    <property type="entry name" value="PAS"/>
    <property type="match status" value="1"/>
</dbReference>
<evidence type="ECO:0000256" key="10">
    <source>
        <dbReference type="SAM" id="Phobius"/>
    </source>
</evidence>
<protein>
    <recommendedName>
        <fullName evidence="3">histidine kinase</fullName>
        <ecNumber evidence="3">2.7.13.3</ecNumber>
    </recommendedName>
</protein>
<feature type="transmembrane region" description="Helical" evidence="10">
    <location>
        <begin position="211"/>
        <end position="230"/>
    </location>
</feature>
<keyword evidence="6" id="KW-0808">Transferase</keyword>
<feature type="transmembrane region" description="Helical" evidence="10">
    <location>
        <begin position="151"/>
        <end position="169"/>
    </location>
</feature>
<dbReference type="InterPro" id="IPR003661">
    <property type="entry name" value="HisK_dim/P_dom"/>
</dbReference>
<feature type="transmembrane region" description="Helical" evidence="10">
    <location>
        <begin position="38"/>
        <end position="56"/>
    </location>
</feature>
<dbReference type="NCBIfam" id="TIGR00229">
    <property type="entry name" value="sensory_box"/>
    <property type="match status" value="1"/>
</dbReference>
<comment type="subcellular location">
    <subcellularLocation>
        <location evidence="2">Cell membrane</location>
        <topology evidence="2">Multi-pass membrane protein</topology>
    </subcellularLocation>
</comment>
<dbReference type="Proteomes" id="UP000258707">
    <property type="component" value="Chromosome"/>
</dbReference>
<evidence type="ECO:0000256" key="4">
    <source>
        <dbReference type="ARBA" id="ARBA00022475"/>
    </source>
</evidence>
<evidence type="ECO:0000313" key="13">
    <source>
        <dbReference type="Proteomes" id="UP000258707"/>
    </source>
</evidence>
<evidence type="ECO:0000256" key="8">
    <source>
        <dbReference type="ARBA" id="ARBA00022777"/>
    </source>
</evidence>
<evidence type="ECO:0000259" key="11">
    <source>
        <dbReference type="PROSITE" id="PS50109"/>
    </source>
</evidence>
<evidence type="ECO:0000256" key="1">
    <source>
        <dbReference type="ARBA" id="ARBA00000085"/>
    </source>
</evidence>
<evidence type="ECO:0000256" key="6">
    <source>
        <dbReference type="ARBA" id="ARBA00022679"/>
    </source>
</evidence>
<dbReference type="SUPFAM" id="SSF55874">
    <property type="entry name" value="ATPase domain of HSP90 chaperone/DNA topoisomerase II/histidine kinase"/>
    <property type="match status" value="1"/>
</dbReference>
<dbReference type="PANTHER" id="PTHR44936">
    <property type="entry name" value="SENSOR PROTEIN CREC"/>
    <property type="match status" value="1"/>
</dbReference>
<dbReference type="Pfam" id="PF08448">
    <property type="entry name" value="PAS_4"/>
    <property type="match status" value="1"/>
</dbReference>
<dbReference type="EC" id="2.7.13.3" evidence="3"/>
<dbReference type="PRINTS" id="PR00344">
    <property type="entry name" value="BCTRLSENSOR"/>
</dbReference>
<dbReference type="InterPro" id="IPR000014">
    <property type="entry name" value="PAS"/>
</dbReference>
<keyword evidence="7" id="KW-0547">Nucleotide-binding</keyword>
<dbReference type="InterPro" id="IPR050980">
    <property type="entry name" value="2C_sensor_his_kinase"/>
</dbReference>
<feature type="transmembrane region" description="Helical" evidence="10">
    <location>
        <begin position="68"/>
        <end position="87"/>
    </location>
</feature>
<dbReference type="PROSITE" id="PS50109">
    <property type="entry name" value="HIS_KIN"/>
    <property type="match status" value="1"/>
</dbReference>
<dbReference type="InterPro" id="IPR005467">
    <property type="entry name" value="His_kinase_dom"/>
</dbReference>
<keyword evidence="5" id="KW-0597">Phosphoprotein</keyword>
<dbReference type="CDD" id="cd00082">
    <property type="entry name" value="HisKA"/>
    <property type="match status" value="1"/>
</dbReference>
<dbReference type="KEGG" id="nan:AArc1_0334"/>
<dbReference type="SUPFAM" id="SSF55785">
    <property type="entry name" value="PYP-like sensor domain (PAS domain)"/>
    <property type="match status" value="1"/>
</dbReference>
<dbReference type="Gene3D" id="1.10.287.130">
    <property type="match status" value="1"/>
</dbReference>
<dbReference type="Gene3D" id="3.30.565.10">
    <property type="entry name" value="Histidine kinase-like ATPase, C-terminal domain"/>
    <property type="match status" value="1"/>
</dbReference>
<dbReference type="InterPro" id="IPR003594">
    <property type="entry name" value="HATPase_dom"/>
</dbReference>
<evidence type="ECO:0000256" key="2">
    <source>
        <dbReference type="ARBA" id="ARBA00004651"/>
    </source>
</evidence>
<dbReference type="GO" id="GO:0000155">
    <property type="term" value="F:phosphorelay sensor kinase activity"/>
    <property type="evidence" value="ECO:0007669"/>
    <property type="project" value="InterPro"/>
</dbReference>
<dbReference type="GO" id="GO:0005524">
    <property type="term" value="F:ATP binding"/>
    <property type="evidence" value="ECO:0007669"/>
    <property type="project" value="UniProtKB-KW"/>
</dbReference>
<dbReference type="AlphaFoldDB" id="A0A346PAY3"/>
<dbReference type="EMBL" id="CP024047">
    <property type="protein sequence ID" value="AXR76678.1"/>
    <property type="molecule type" value="Genomic_DNA"/>
</dbReference>
<feature type="transmembrane region" description="Helical" evidence="10">
    <location>
        <begin position="6"/>
        <end position="26"/>
    </location>
</feature>
<dbReference type="CDD" id="cd00075">
    <property type="entry name" value="HATPase"/>
    <property type="match status" value="1"/>
</dbReference>